<evidence type="ECO:0000313" key="1">
    <source>
        <dbReference type="EMBL" id="OGG69765.1"/>
    </source>
</evidence>
<evidence type="ECO:0008006" key="3">
    <source>
        <dbReference type="Google" id="ProtNLM"/>
    </source>
</evidence>
<dbReference type="SUPFAM" id="SSF110849">
    <property type="entry name" value="ParB/Sulfiredoxin"/>
    <property type="match status" value="1"/>
</dbReference>
<accession>A0A1F6E7S3</accession>
<dbReference type="CDD" id="cd16387">
    <property type="entry name" value="ParB_N_Srx"/>
    <property type="match status" value="1"/>
</dbReference>
<sequence length="451" mass="51857">MKKIVNLQNDWPEKEIALQQLLLDEENIRLDLENKTQDAVIADLFVNEDAMQLLISIHKNGLFPDEIPVVIKNDGKYIVIDGNRRVVALKAMYTPGIAPKQFENRINKLMAGFEPIERIKVVVAPGREEADKYLAAKHTKNTRKPWSALRRAYFYYAQKEGGTNIETLIERYGNKEIPKYIRMYEMQRIATSLSGISDHVRQSVSSKNFEISTLERLYSDKYVQGKLGISFDPVTGQVAAPRNKAFDEVFSKIVTDVVDGRITSRKEIKDPRDREIYINSVVSSPIPKTPKAGAEKFTPKKIVTTGRKFLIPNTIISTLDSAAIDRVIEELQTVNYRKFPNLSADAMRSLLEAVLKKYFDRIGNSVPKKKGARYIFLQDALSHAKHHFSAEGNNEMRQIIERIEANKEFLEMINHNPSIFSTPDETRDTWDIMQELFIYVFEDTKRRRKKP</sequence>
<protein>
    <recommendedName>
        <fullName evidence="3">ParB/Sulfiredoxin domain-containing protein</fullName>
    </recommendedName>
</protein>
<dbReference type="Proteomes" id="UP000176914">
    <property type="component" value="Unassembled WGS sequence"/>
</dbReference>
<dbReference type="AlphaFoldDB" id="A0A1F6E7S3"/>
<reference evidence="1 2" key="1">
    <citation type="journal article" date="2016" name="Nat. Commun.">
        <title>Thousands of microbial genomes shed light on interconnected biogeochemical processes in an aquifer system.</title>
        <authorList>
            <person name="Anantharaman K."/>
            <person name="Brown C.T."/>
            <person name="Hug L.A."/>
            <person name="Sharon I."/>
            <person name="Castelle C.J."/>
            <person name="Probst A.J."/>
            <person name="Thomas B.C."/>
            <person name="Singh A."/>
            <person name="Wilkins M.J."/>
            <person name="Karaoz U."/>
            <person name="Brodie E.L."/>
            <person name="Williams K.H."/>
            <person name="Hubbard S.S."/>
            <person name="Banfield J.F."/>
        </authorList>
    </citation>
    <scope>NUCLEOTIDE SEQUENCE [LARGE SCALE GENOMIC DNA]</scope>
</reference>
<name>A0A1F6E7S3_9BACT</name>
<organism evidence="1 2">
    <name type="scientific">Candidatus Kaiserbacteria bacterium RIFCSPHIGHO2_02_FULL_55_25</name>
    <dbReference type="NCBI Taxonomy" id="1798498"/>
    <lineage>
        <taxon>Bacteria</taxon>
        <taxon>Candidatus Kaiseribacteriota</taxon>
    </lineage>
</organism>
<dbReference type="EMBL" id="MFLL01000009">
    <property type="protein sequence ID" value="OGG69765.1"/>
    <property type="molecule type" value="Genomic_DNA"/>
</dbReference>
<evidence type="ECO:0000313" key="2">
    <source>
        <dbReference type="Proteomes" id="UP000176914"/>
    </source>
</evidence>
<comment type="caution">
    <text evidence="1">The sequence shown here is derived from an EMBL/GenBank/DDBJ whole genome shotgun (WGS) entry which is preliminary data.</text>
</comment>
<gene>
    <name evidence="1" type="ORF">A3C20_00155</name>
</gene>
<proteinExistence type="predicted"/>
<dbReference type="InterPro" id="IPR036086">
    <property type="entry name" value="ParB/Sulfiredoxin_sf"/>
</dbReference>